<evidence type="ECO:0000313" key="4">
    <source>
        <dbReference type="Proteomes" id="UP000216308"/>
    </source>
</evidence>
<keyword evidence="4" id="KW-1185">Reference proteome</keyword>
<evidence type="ECO:0000256" key="1">
    <source>
        <dbReference type="SAM" id="MobiDB-lite"/>
    </source>
</evidence>
<dbReference type="InterPro" id="IPR013324">
    <property type="entry name" value="RNA_pol_sigma_r3/r4-like"/>
</dbReference>
<accession>A0A256IJA4</accession>
<dbReference type="SUPFAM" id="SSF88659">
    <property type="entry name" value="Sigma3 and sigma4 domains of RNA polymerase sigma factors"/>
    <property type="match status" value="1"/>
</dbReference>
<dbReference type="InterPro" id="IPR013249">
    <property type="entry name" value="RNA_pol_sigma70_r4_t2"/>
</dbReference>
<sequence>MDQRSAVRNRRRRRQYVPRRYSHHQGHEPLRRRQLHRKTRDSKQTPGPVTMQYSIADKIEMLAGADLLTERQAEAYVYREIEQLSRDDAAERMGISPSTLDDYRSDAAAKIQRAEGTLDVLETIQGQRETNS</sequence>
<evidence type="ECO:0000313" key="3">
    <source>
        <dbReference type="EMBL" id="OYR56648.1"/>
    </source>
</evidence>
<feature type="domain" description="RNA polymerase sigma factor 70 region 4 type 2" evidence="2">
    <location>
        <begin position="67"/>
        <end position="107"/>
    </location>
</feature>
<feature type="region of interest" description="Disordered" evidence="1">
    <location>
        <begin position="1"/>
        <end position="49"/>
    </location>
</feature>
<dbReference type="EMBL" id="NHPJ01000081">
    <property type="protein sequence ID" value="OYR56648.1"/>
    <property type="molecule type" value="Genomic_DNA"/>
</dbReference>
<protein>
    <recommendedName>
        <fullName evidence="2">RNA polymerase sigma factor 70 region 4 type 2 domain-containing protein</fullName>
    </recommendedName>
</protein>
<name>A0A256IJA4_9EURY</name>
<gene>
    <name evidence="3" type="ORF">DJ70_08000</name>
</gene>
<dbReference type="AlphaFoldDB" id="A0A256IJA4"/>
<dbReference type="GO" id="GO:0006352">
    <property type="term" value="P:DNA-templated transcription initiation"/>
    <property type="evidence" value="ECO:0007669"/>
    <property type="project" value="InterPro"/>
</dbReference>
<dbReference type="Pfam" id="PF08281">
    <property type="entry name" value="Sigma70_r4_2"/>
    <property type="match status" value="1"/>
</dbReference>
<dbReference type="InterPro" id="IPR036388">
    <property type="entry name" value="WH-like_DNA-bd_sf"/>
</dbReference>
<organism evidence="3 4">
    <name type="scientific">Halorubrum halodurans</name>
    <dbReference type="NCBI Taxonomy" id="1383851"/>
    <lineage>
        <taxon>Archaea</taxon>
        <taxon>Methanobacteriati</taxon>
        <taxon>Methanobacteriota</taxon>
        <taxon>Stenosarchaea group</taxon>
        <taxon>Halobacteria</taxon>
        <taxon>Halobacteriales</taxon>
        <taxon>Haloferacaceae</taxon>
        <taxon>Halorubrum</taxon>
    </lineage>
</organism>
<evidence type="ECO:0000259" key="2">
    <source>
        <dbReference type="Pfam" id="PF08281"/>
    </source>
</evidence>
<dbReference type="GO" id="GO:0016987">
    <property type="term" value="F:sigma factor activity"/>
    <property type="evidence" value="ECO:0007669"/>
    <property type="project" value="InterPro"/>
</dbReference>
<reference evidence="3 4" key="1">
    <citation type="journal article" date="2014" name="Front. Microbiol.">
        <title>Population and genomic analysis of the genus Halorubrum.</title>
        <authorList>
            <person name="Fullmer M.S."/>
            <person name="Soucy S.M."/>
            <person name="Swithers K.S."/>
            <person name="Makkay A.M."/>
            <person name="Wheeler R."/>
            <person name="Ventosa A."/>
            <person name="Gogarten J.P."/>
            <person name="Papke R.T."/>
        </authorList>
    </citation>
    <scope>NUCLEOTIDE SEQUENCE [LARGE SCALE GENOMIC DNA]</scope>
    <source>
        <strain evidence="3 4">Cb34</strain>
    </source>
</reference>
<dbReference type="Proteomes" id="UP000216308">
    <property type="component" value="Unassembled WGS sequence"/>
</dbReference>
<dbReference type="Gene3D" id="1.10.10.10">
    <property type="entry name" value="Winged helix-like DNA-binding domain superfamily/Winged helix DNA-binding domain"/>
    <property type="match status" value="1"/>
</dbReference>
<feature type="compositionally biased region" description="Basic residues" evidence="1">
    <location>
        <begin position="7"/>
        <end position="24"/>
    </location>
</feature>
<proteinExistence type="predicted"/>
<dbReference type="GO" id="GO:0003677">
    <property type="term" value="F:DNA binding"/>
    <property type="evidence" value="ECO:0007669"/>
    <property type="project" value="InterPro"/>
</dbReference>
<comment type="caution">
    <text evidence="3">The sequence shown here is derived from an EMBL/GenBank/DDBJ whole genome shotgun (WGS) entry which is preliminary data.</text>
</comment>